<dbReference type="EMBL" id="MU007065">
    <property type="protein sequence ID" value="KAF2426317.1"/>
    <property type="molecule type" value="Genomic_DNA"/>
</dbReference>
<dbReference type="GO" id="GO:1990904">
    <property type="term" value="C:ribonucleoprotein complex"/>
    <property type="evidence" value="ECO:0007669"/>
    <property type="project" value="UniProtKB-KW"/>
</dbReference>
<evidence type="ECO:0000256" key="3">
    <source>
        <dbReference type="ARBA" id="ARBA00023274"/>
    </source>
</evidence>
<dbReference type="InterPro" id="IPR000244">
    <property type="entry name" value="Ribosomal_bL9"/>
</dbReference>
<dbReference type="GO" id="GO:0006412">
    <property type="term" value="P:translation"/>
    <property type="evidence" value="ECO:0007669"/>
    <property type="project" value="InterPro"/>
</dbReference>
<organism evidence="5 6">
    <name type="scientific">Tothia fuscella</name>
    <dbReference type="NCBI Taxonomy" id="1048955"/>
    <lineage>
        <taxon>Eukaryota</taxon>
        <taxon>Fungi</taxon>
        <taxon>Dikarya</taxon>
        <taxon>Ascomycota</taxon>
        <taxon>Pezizomycotina</taxon>
        <taxon>Dothideomycetes</taxon>
        <taxon>Pleosporomycetidae</taxon>
        <taxon>Venturiales</taxon>
        <taxon>Cylindrosympodiaceae</taxon>
        <taxon>Tothia</taxon>
    </lineage>
</organism>
<dbReference type="InterPro" id="IPR036935">
    <property type="entry name" value="Ribosomal_bL9_N_sf"/>
</dbReference>
<dbReference type="PANTHER" id="PTHR21368">
    <property type="entry name" value="50S RIBOSOMAL PROTEIN L9"/>
    <property type="match status" value="1"/>
</dbReference>
<evidence type="ECO:0000259" key="4">
    <source>
        <dbReference type="Pfam" id="PF01281"/>
    </source>
</evidence>
<keyword evidence="2" id="KW-0689">Ribosomal protein</keyword>
<dbReference type="OrthoDB" id="5555409at2759"/>
<protein>
    <recommendedName>
        <fullName evidence="4">Ribosomal protein L9 domain-containing protein</fullName>
    </recommendedName>
</protein>
<comment type="caution">
    <text evidence="5">The sequence shown here is derived from an EMBL/GenBank/DDBJ whole genome shotgun (WGS) entry which is preliminary data.</text>
</comment>
<keyword evidence="6" id="KW-1185">Reference proteome</keyword>
<accession>A0A9P4NLW1</accession>
<dbReference type="InterPro" id="IPR020070">
    <property type="entry name" value="Ribosomal_bL9_N"/>
</dbReference>
<keyword evidence="3" id="KW-0687">Ribonucleoprotein</keyword>
<dbReference type="GO" id="GO:0003735">
    <property type="term" value="F:structural constituent of ribosome"/>
    <property type="evidence" value="ECO:0007669"/>
    <property type="project" value="InterPro"/>
</dbReference>
<dbReference type="Proteomes" id="UP000800235">
    <property type="component" value="Unassembled WGS sequence"/>
</dbReference>
<evidence type="ECO:0000313" key="5">
    <source>
        <dbReference type="EMBL" id="KAF2426317.1"/>
    </source>
</evidence>
<sequence length="276" mass="30261">SLLPQCSSCARSYLDAGHAAWRPFQQQAHQTRGAKSLRNQPDTIPVYLQKHVDGFGKKGSYVPISLGQMRNRWYPQGLARYVVGDELSSVKTGKISVERDSEFEAARYSDARLAKMADIARRKGEVRVRELLSPQRSLDLLAVLLPSKLEFYRPVVTSSLPSTSSPSSSSTNNPSAIPKEVLSILSSSPASPKQSSQIPIYGSISTLDVANHIKEYISYNDEASQVVLNENDVKFVGLGQLDDVSRVKHLGEYGVEIGMKGVEGKVSRRVVVAALE</sequence>
<gene>
    <name evidence="5" type="ORF">EJ08DRAFT_561693</name>
</gene>
<name>A0A9P4NLW1_9PEZI</name>
<proteinExistence type="inferred from homology"/>
<dbReference type="SUPFAM" id="SSF55658">
    <property type="entry name" value="L9 N-domain-like"/>
    <property type="match status" value="1"/>
</dbReference>
<dbReference type="GO" id="GO:0005840">
    <property type="term" value="C:ribosome"/>
    <property type="evidence" value="ECO:0007669"/>
    <property type="project" value="UniProtKB-KW"/>
</dbReference>
<evidence type="ECO:0000256" key="2">
    <source>
        <dbReference type="ARBA" id="ARBA00022980"/>
    </source>
</evidence>
<evidence type="ECO:0000313" key="6">
    <source>
        <dbReference type="Proteomes" id="UP000800235"/>
    </source>
</evidence>
<evidence type="ECO:0000256" key="1">
    <source>
        <dbReference type="ARBA" id="ARBA00010605"/>
    </source>
</evidence>
<reference evidence="5" key="1">
    <citation type="journal article" date="2020" name="Stud. Mycol.">
        <title>101 Dothideomycetes genomes: a test case for predicting lifestyles and emergence of pathogens.</title>
        <authorList>
            <person name="Haridas S."/>
            <person name="Albert R."/>
            <person name="Binder M."/>
            <person name="Bloem J."/>
            <person name="Labutti K."/>
            <person name="Salamov A."/>
            <person name="Andreopoulos B."/>
            <person name="Baker S."/>
            <person name="Barry K."/>
            <person name="Bills G."/>
            <person name="Bluhm B."/>
            <person name="Cannon C."/>
            <person name="Castanera R."/>
            <person name="Culley D."/>
            <person name="Daum C."/>
            <person name="Ezra D."/>
            <person name="Gonzalez J."/>
            <person name="Henrissat B."/>
            <person name="Kuo A."/>
            <person name="Liang C."/>
            <person name="Lipzen A."/>
            <person name="Lutzoni F."/>
            <person name="Magnuson J."/>
            <person name="Mondo S."/>
            <person name="Nolan M."/>
            <person name="Ohm R."/>
            <person name="Pangilinan J."/>
            <person name="Park H.-J."/>
            <person name="Ramirez L."/>
            <person name="Alfaro M."/>
            <person name="Sun H."/>
            <person name="Tritt A."/>
            <person name="Yoshinaga Y."/>
            <person name="Zwiers L.-H."/>
            <person name="Turgeon B."/>
            <person name="Goodwin S."/>
            <person name="Spatafora J."/>
            <person name="Crous P."/>
            <person name="Grigoriev I."/>
        </authorList>
    </citation>
    <scope>NUCLEOTIDE SEQUENCE</scope>
    <source>
        <strain evidence="5">CBS 130266</strain>
    </source>
</reference>
<comment type="similarity">
    <text evidence="1">Belongs to the bacterial ribosomal protein bL9 family.</text>
</comment>
<dbReference type="AlphaFoldDB" id="A0A9P4NLW1"/>
<feature type="non-terminal residue" evidence="5">
    <location>
        <position position="1"/>
    </location>
</feature>
<dbReference type="Gene3D" id="3.40.5.10">
    <property type="entry name" value="Ribosomal protein L9, N-terminal domain"/>
    <property type="match status" value="1"/>
</dbReference>
<feature type="domain" description="Ribosomal protein L9" evidence="4">
    <location>
        <begin position="45"/>
        <end position="82"/>
    </location>
</feature>
<feature type="non-terminal residue" evidence="5">
    <location>
        <position position="276"/>
    </location>
</feature>
<dbReference type="InterPro" id="IPR009027">
    <property type="entry name" value="Ribosomal_bL9/RNase_H1_N"/>
</dbReference>
<dbReference type="Pfam" id="PF01281">
    <property type="entry name" value="Ribosomal_L9_N"/>
    <property type="match status" value="1"/>
</dbReference>